<gene>
    <name evidence="2" type="ORF">CMUS01_15147</name>
</gene>
<accession>A0A8H6IYH5</accession>
<proteinExistence type="predicted"/>
<comment type="caution">
    <text evidence="2">The sequence shown here is derived from an EMBL/GenBank/DDBJ whole genome shotgun (WGS) entry which is preliminary data.</text>
</comment>
<dbReference type="EMBL" id="WIGM01001213">
    <property type="protein sequence ID" value="KAF6803214.1"/>
    <property type="molecule type" value="Genomic_DNA"/>
</dbReference>
<keyword evidence="3" id="KW-1185">Reference proteome</keyword>
<dbReference type="AlphaFoldDB" id="A0A8H6IYH5"/>
<dbReference type="Proteomes" id="UP000639643">
    <property type="component" value="Unassembled WGS sequence"/>
</dbReference>
<sequence length="94" mass="10124">MCQLRQDRVCQYDSPADQPGIPRTPAEEPNHASSVDQPQPSPDLDILGNEEPAEPSGARVLAAQETQQFEIQEFSALAANEPPVGPVDSPFLAD</sequence>
<organism evidence="2 3">
    <name type="scientific">Colletotrichum musicola</name>
    <dbReference type="NCBI Taxonomy" id="2175873"/>
    <lineage>
        <taxon>Eukaryota</taxon>
        <taxon>Fungi</taxon>
        <taxon>Dikarya</taxon>
        <taxon>Ascomycota</taxon>
        <taxon>Pezizomycotina</taxon>
        <taxon>Sordariomycetes</taxon>
        <taxon>Hypocreomycetidae</taxon>
        <taxon>Glomerellales</taxon>
        <taxon>Glomerellaceae</taxon>
        <taxon>Colletotrichum</taxon>
        <taxon>Colletotrichum orchidearum species complex</taxon>
    </lineage>
</organism>
<feature type="compositionally biased region" description="Basic and acidic residues" evidence="1">
    <location>
        <begin position="1"/>
        <end position="10"/>
    </location>
</feature>
<evidence type="ECO:0000313" key="2">
    <source>
        <dbReference type="EMBL" id="KAF6803214.1"/>
    </source>
</evidence>
<evidence type="ECO:0000313" key="3">
    <source>
        <dbReference type="Proteomes" id="UP000639643"/>
    </source>
</evidence>
<feature type="region of interest" description="Disordered" evidence="1">
    <location>
        <begin position="1"/>
        <end position="58"/>
    </location>
</feature>
<reference evidence="2" key="1">
    <citation type="journal article" date="2020" name="Phytopathology">
        <title>Genome Sequence Resources of Colletotrichum truncatum, C. plurivorum, C. musicola, and C. sojae: Four Species Pathogenic to Soybean (Glycine max).</title>
        <authorList>
            <person name="Rogerio F."/>
            <person name="Boufleur T.R."/>
            <person name="Ciampi-Guillardi M."/>
            <person name="Sukno S.A."/>
            <person name="Thon M.R."/>
            <person name="Massola Junior N.S."/>
            <person name="Baroncelli R."/>
        </authorList>
    </citation>
    <scope>NUCLEOTIDE SEQUENCE</scope>
    <source>
        <strain evidence="2">LFN0074</strain>
    </source>
</reference>
<name>A0A8H6IYH5_9PEZI</name>
<evidence type="ECO:0000256" key="1">
    <source>
        <dbReference type="SAM" id="MobiDB-lite"/>
    </source>
</evidence>
<protein>
    <submittedName>
        <fullName evidence="2">Uncharacterized protein</fullName>
    </submittedName>
</protein>